<evidence type="ECO:0000313" key="1">
    <source>
        <dbReference type="EMBL" id="PTL37769.1"/>
    </source>
</evidence>
<dbReference type="AlphaFoldDB" id="A0A2T4U308"/>
<accession>A0A2T4U308</accession>
<name>A0A2T4U308_9BACI</name>
<evidence type="ECO:0000313" key="2">
    <source>
        <dbReference type="Proteomes" id="UP000240509"/>
    </source>
</evidence>
<proteinExistence type="predicted"/>
<keyword evidence="2" id="KW-1185">Reference proteome</keyword>
<dbReference type="SUPFAM" id="SSF52540">
    <property type="entry name" value="P-loop containing nucleoside triphosphate hydrolases"/>
    <property type="match status" value="1"/>
</dbReference>
<dbReference type="InterPro" id="IPR027417">
    <property type="entry name" value="P-loop_NTPase"/>
</dbReference>
<dbReference type="Proteomes" id="UP000240509">
    <property type="component" value="Unassembled WGS sequence"/>
</dbReference>
<dbReference type="EMBL" id="PZJJ01000034">
    <property type="protein sequence ID" value="PTL37769.1"/>
    <property type="molecule type" value="Genomic_DNA"/>
</dbReference>
<evidence type="ECO:0008006" key="3">
    <source>
        <dbReference type="Google" id="ProtNLM"/>
    </source>
</evidence>
<protein>
    <recommendedName>
        <fullName evidence="3">NadR/Ttd14 AAA domain-containing protein</fullName>
    </recommendedName>
</protein>
<gene>
    <name evidence="1" type="ORF">C6Y45_14770</name>
</gene>
<sequence>MLRRIEFMGVPGSGKTTLCNAVHEELRKTQEADLFFDLYKKALKKKLKKQRKIEYLRFLSIKPLKGDYIPSYLFSEEISKYIIHNSRVYSHVLQSILNNPHPKRRENILKYFLTDIYRWRLIRKNSTSDQLVIMDEGFAHRALNIYMYVERNNISVDLKRFFSTIELPEAVVNIKSGTEETIERMNNRSHGLPTSFRLYTDDELRNNINLMDEFTSELLSFFKEEGVKVIELENKDLKSAKKNIIHQLNIS</sequence>
<comment type="caution">
    <text evidence="1">The sequence shown here is derived from an EMBL/GenBank/DDBJ whole genome shotgun (WGS) entry which is preliminary data.</text>
</comment>
<organism evidence="1 2">
    <name type="scientific">Alkalicoccus saliphilus</name>
    <dbReference type="NCBI Taxonomy" id="200989"/>
    <lineage>
        <taxon>Bacteria</taxon>
        <taxon>Bacillati</taxon>
        <taxon>Bacillota</taxon>
        <taxon>Bacilli</taxon>
        <taxon>Bacillales</taxon>
        <taxon>Bacillaceae</taxon>
        <taxon>Alkalicoccus</taxon>
    </lineage>
</organism>
<reference evidence="1 2" key="1">
    <citation type="submission" date="2018-03" db="EMBL/GenBank/DDBJ databases">
        <title>Alkalicoccus saliphilus sp. nov., isolated from a mineral pool.</title>
        <authorList>
            <person name="Zhao B."/>
        </authorList>
    </citation>
    <scope>NUCLEOTIDE SEQUENCE [LARGE SCALE GENOMIC DNA]</scope>
    <source>
        <strain evidence="1 2">6AG</strain>
    </source>
</reference>
<dbReference type="OrthoDB" id="2970375at2"/>
<dbReference type="Gene3D" id="3.40.50.300">
    <property type="entry name" value="P-loop containing nucleotide triphosphate hydrolases"/>
    <property type="match status" value="1"/>
</dbReference>
<dbReference type="RefSeq" id="WP_107586005.1">
    <property type="nucleotide sequence ID" value="NZ_PZJJ01000034.1"/>
</dbReference>